<evidence type="ECO:0000256" key="9">
    <source>
        <dbReference type="ARBA" id="ARBA00023264"/>
    </source>
</evidence>
<reference evidence="12" key="1">
    <citation type="submission" date="2023-10" db="EMBL/GenBank/DDBJ databases">
        <authorList>
            <person name="Chen Y."/>
            <person name="Shah S."/>
            <person name="Dougan E. K."/>
            <person name="Thang M."/>
            <person name="Chan C."/>
        </authorList>
    </citation>
    <scope>NUCLEOTIDE SEQUENCE [LARGE SCALE GENOMIC DNA]</scope>
</reference>
<comment type="subcellular location">
    <subcellularLocation>
        <location evidence="1">Membrane</location>
        <topology evidence="1">Multi-pass membrane protein</topology>
    </subcellularLocation>
</comment>
<evidence type="ECO:0000313" key="13">
    <source>
        <dbReference type="Proteomes" id="UP001189429"/>
    </source>
</evidence>
<keyword evidence="2" id="KW-0444">Lipid biosynthesis</keyword>
<dbReference type="InterPro" id="IPR048254">
    <property type="entry name" value="CDP_ALCOHOL_P_TRANSF_CS"/>
</dbReference>
<evidence type="ECO:0000256" key="2">
    <source>
        <dbReference type="ARBA" id="ARBA00022516"/>
    </source>
</evidence>
<name>A0ABN9UFC0_9DINO</name>
<dbReference type="Pfam" id="PF01066">
    <property type="entry name" value="CDP-OH_P_transf"/>
    <property type="match status" value="1"/>
</dbReference>
<keyword evidence="7" id="KW-0472">Membrane</keyword>
<protein>
    <recommendedName>
        <fullName evidence="14">CDP-diacylglycerol--glycerol-3-phosphate 3-phosphatidyltransferase</fullName>
    </recommendedName>
</protein>
<evidence type="ECO:0000313" key="12">
    <source>
        <dbReference type="EMBL" id="CAK0858251.1"/>
    </source>
</evidence>
<evidence type="ECO:0000256" key="8">
    <source>
        <dbReference type="ARBA" id="ARBA00023209"/>
    </source>
</evidence>
<keyword evidence="8" id="KW-0594">Phospholipid biosynthesis</keyword>
<dbReference type="PANTHER" id="PTHR14269">
    <property type="entry name" value="CDP-DIACYLGLYCEROL--GLYCEROL-3-PHOSPHATE 3-PHOSPHATIDYLTRANSFERASE-RELATED"/>
    <property type="match status" value="1"/>
</dbReference>
<keyword evidence="3 10" id="KW-0808">Transferase</keyword>
<evidence type="ECO:0000256" key="10">
    <source>
        <dbReference type="RuleBase" id="RU003750"/>
    </source>
</evidence>
<evidence type="ECO:0008006" key="14">
    <source>
        <dbReference type="Google" id="ProtNLM"/>
    </source>
</evidence>
<evidence type="ECO:0000256" key="7">
    <source>
        <dbReference type="ARBA" id="ARBA00023136"/>
    </source>
</evidence>
<keyword evidence="6" id="KW-0443">Lipid metabolism</keyword>
<dbReference type="PROSITE" id="PS00379">
    <property type="entry name" value="CDP_ALCOHOL_P_TRANSF"/>
    <property type="match status" value="1"/>
</dbReference>
<feature type="compositionally biased region" description="Polar residues" evidence="11">
    <location>
        <begin position="13"/>
        <end position="25"/>
    </location>
</feature>
<comment type="similarity">
    <text evidence="10">Belongs to the CDP-alcohol phosphatidyltransferase class-I family.</text>
</comment>
<comment type="caution">
    <text evidence="12">The sequence shown here is derived from an EMBL/GenBank/DDBJ whole genome shotgun (WGS) entry which is preliminary data.</text>
</comment>
<dbReference type="Proteomes" id="UP001189429">
    <property type="component" value="Unassembled WGS sequence"/>
</dbReference>
<dbReference type="InterPro" id="IPR043130">
    <property type="entry name" value="CDP-OH_PTrfase_TM_dom"/>
</dbReference>
<evidence type="ECO:0000256" key="5">
    <source>
        <dbReference type="ARBA" id="ARBA00022989"/>
    </source>
</evidence>
<organism evidence="12 13">
    <name type="scientific">Prorocentrum cordatum</name>
    <dbReference type="NCBI Taxonomy" id="2364126"/>
    <lineage>
        <taxon>Eukaryota</taxon>
        <taxon>Sar</taxon>
        <taxon>Alveolata</taxon>
        <taxon>Dinophyceae</taxon>
        <taxon>Prorocentrales</taxon>
        <taxon>Prorocentraceae</taxon>
        <taxon>Prorocentrum</taxon>
    </lineage>
</organism>
<sequence>MAHEPAHLLGKAASNTPSRTQRARATSMPNVRCQHAGAPLAAAGLFGAAAATDALDGYLARRWGQTTSLGALLDPLADKLLVTAALLVLVEHAAHPAVTGPAVAILFRELSVSGLREWAQFADGWRSARLTGAAAQRARAARDADMDPKAMAACTQQCEPCSDQSGVHSRPPELEAAQAAAAATRQVSCRALVADDRPVMATTALATDDMKDVDTDGGDRRRG</sequence>
<evidence type="ECO:0000256" key="4">
    <source>
        <dbReference type="ARBA" id="ARBA00022692"/>
    </source>
</evidence>
<dbReference type="PANTHER" id="PTHR14269:SF62">
    <property type="entry name" value="CDP-DIACYLGLYCEROL--GLYCEROL-3-PHOSPHATE 3-PHOSPHATIDYLTRANSFERASE 1, CHLOROPLASTIC"/>
    <property type="match status" value="1"/>
</dbReference>
<keyword evidence="4" id="KW-0812">Transmembrane</keyword>
<keyword evidence="9" id="KW-1208">Phospholipid metabolism</keyword>
<feature type="region of interest" description="Disordered" evidence="11">
    <location>
        <begin position="1"/>
        <end position="25"/>
    </location>
</feature>
<evidence type="ECO:0000256" key="1">
    <source>
        <dbReference type="ARBA" id="ARBA00004141"/>
    </source>
</evidence>
<evidence type="ECO:0000256" key="3">
    <source>
        <dbReference type="ARBA" id="ARBA00022679"/>
    </source>
</evidence>
<keyword evidence="5" id="KW-1133">Transmembrane helix</keyword>
<proteinExistence type="inferred from homology"/>
<accession>A0ABN9UFC0</accession>
<keyword evidence="13" id="KW-1185">Reference proteome</keyword>
<evidence type="ECO:0000256" key="6">
    <source>
        <dbReference type="ARBA" id="ARBA00023098"/>
    </source>
</evidence>
<gene>
    <name evidence="12" type="ORF">PCOR1329_LOCUS48097</name>
</gene>
<dbReference type="InterPro" id="IPR050324">
    <property type="entry name" value="CDP-alcohol_PTase-I"/>
</dbReference>
<dbReference type="InterPro" id="IPR000462">
    <property type="entry name" value="CDP-OH_P_trans"/>
</dbReference>
<dbReference type="EMBL" id="CAUYUJ010015804">
    <property type="protein sequence ID" value="CAK0858251.1"/>
    <property type="molecule type" value="Genomic_DNA"/>
</dbReference>
<dbReference type="Gene3D" id="1.20.120.1760">
    <property type="match status" value="1"/>
</dbReference>
<evidence type="ECO:0000256" key="11">
    <source>
        <dbReference type="SAM" id="MobiDB-lite"/>
    </source>
</evidence>